<reference evidence="2 3" key="1">
    <citation type="submission" date="2023-12" db="EMBL/GenBank/DDBJ databases">
        <title>Friends and Foes: Symbiotic and Algicidal bacterial influence on Karenia brevis blooms.</title>
        <authorList>
            <person name="Fei C."/>
            <person name="Mohamed A.R."/>
            <person name="Booker A."/>
            <person name="Arshad M."/>
            <person name="Klass S."/>
            <person name="Ahn S."/>
            <person name="Gilbert P.M."/>
            <person name="Heil C.A."/>
            <person name="Martinez J.M."/>
            <person name="Amin S.A."/>
        </authorList>
    </citation>
    <scope>NUCLEOTIDE SEQUENCE [LARGE SCALE GENOMIC DNA]</scope>
    <source>
        <strain evidence="2 3">CE15</strain>
    </source>
</reference>
<comment type="caution">
    <text evidence="2">The sequence shown here is derived from an EMBL/GenBank/DDBJ whole genome shotgun (WGS) entry which is preliminary data.</text>
</comment>
<dbReference type="RefSeq" id="WP_336436116.1">
    <property type="nucleotide sequence ID" value="NZ_JBAWKS010000002.1"/>
</dbReference>
<keyword evidence="3" id="KW-1185">Reference proteome</keyword>
<gene>
    <name evidence="2" type="ORF">WAE96_15500</name>
</gene>
<keyword evidence="1" id="KW-0812">Transmembrane</keyword>
<name>A0ABU8EVR3_9GAMM</name>
<protein>
    <submittedName>
        <fullName evidence="2">Uncharacterized protein</fullName>
    </submittedName>
</protein>
<accession>A0ABU8EVR3</accession>
<evidence type="ECO:0000313" key="2">
    <source>
        <dbReference type="EMBL" id="MEI4551077.1"/>
    </source>
</evidence>
<keyword evidence="1" id="KW-0472">Membrane</keyword>
<proteinExistence type="predicted"/>
<organism evidence="2 3">
    <name type="scientific">Pseudoalteromonas spongiae</name>
    <dbReference type="NCBI Taxonomy" id="298657"/>
    <lineage>
        <taxon>Bacteria</taxon>
        <taxon>Pseudomonadati</taxon>
        <taxon>Pseudomonadota</taxon>
        <taxon>Gammaproteobacteria</taxon>
        <taxon>Alteromonadales</taxon>
        <taxon>Pseudoalteromonadaceae</taxon>
        <taxon>Pseudoalteromonas</taxon>
    </lineage>
</organism>
<keyword evidence="1" id="KW-1133">Transmembrane helix</keyword>
<feature type="transmembrane region" description="Helical" evidence="1">
    <location>
        <begin position="20"/>
        <end position="44"/>
    </location>
</feature>
<evidence type="ECO:0000256" key="1">
    <source>
        <dbReference type="SAM" id="Phobius"/>
    </source>
</evidence>
<dbReference type="EMBL" id="JBAWKS010000002">
    <property type="protein sequence ID" value="MEI4551077.1"/>
    <property type="molecule type" value="Genomic_DNA"/>
</dbReference>
<evidence type="ECO:0000313" key="3">
    <source>
        <dbReference type="Proteomes" id="UP001382455"/>
    </source>
</evidence>
<sequence length="46" mass="4575">MNNANSVDILMVSSLSTFVVAGLITAGMASAIVTGAAIGGIYMLTK</sequence>
<dbReference type="Proteomes" id="UP001382455">
    <property type="component" value="Unassembled WGS sequence"/>
</dbReference>